<feature type="compositionally biased region" description="Acidic residues" evidence="1">
    <location>
        <begin position="229"/>
        <end position="239"/>
    </location>
</feature>
<reference evidence="2 3" key="1">
    <citation type="submission" date="2017-03" db="EMBL/GenBank/DDBJ databases">
        <title>Genome Survey of Euroglyphus maynei.</title>
        <authorList>
            <person name="Arlian L.G."/>
            <person name="Morgan M.S."/>
            <person name="Rider S.D."/>
        </authorList>
    </citation>
    <scope>NUCLEOTIDE SEQUENCE [LARGE SCALE GENOMIC DNA]</scope>
    <source>
        <strain evidence="2">Arlian Lab</strain>
        <tissue evidence="2">Whole body</tissue>
    </source>
</reference>
<feature type="region of interest" description="Disordered" evidence="1">
    <location>
        <begin position="174"/>
        <end position="267"/>
    </location>
</feature>
<proteinExistence type="predicted"/>
<feature type="compositionally biased region" description="Polar residues" evidence="1">
    <location>
        <begin position="247"/>
        <end position="256"/>
    </location>
</feature>
<feature type="compositionally biased region" description="Basic and acidic residues" evidence="1">
    <location>
        <begin position="200"/>
        <end position="210"/>
    </location>
</feature>
<feature type="non-terminal residue" evidence="2">
    <location>
        <position position="337"/>
    </location>
</feature>
<evidence type="ECO:0000256" key="1">
    <source>
        <dbReference type="SAM" id="MobiDB-lite"/>
    </source>
</evidence>
<name>A0A1Y3B1F4_EURMA</name>
<feature type="compositionally biased region" description="Low complexity" evidence="1">
    <location>
        <begin position="213"/>
        <end position="222"/>
    </location>
</feature>
<keyword evidence="3" id="KW-1185">Reference proteome</keyword>
<dbReference type="Proteomes" id="UP000194236">
    <property type="component" value="Unassembled WGS sequence"/>
</dbReference>
<protein>
    <submittedName>
        <fullName evidence="2">Uncharacterized protein</fullName>
    </submittedName>
</protein>
<dbReference type="SUPFAM" id="SSF56112">
    <property type="entry name" value="Protein kinase-like (PK-like)"/>
    <property type="match status" value="1"/>
</dbReference>
<dbReference type="AlphaFoldDB" id="A0A1Y3B1F4"/>
<accession>A0A1Y3B1F4</accession>
<dbReference type="InterPro" id="IPR050235">
    <property type="entry name" value="CK1_Ser-Thr_kinase"/>
</dbReference>
<feature type="region of interest" description="Disordered" evidence="1">
    <location>
        <begin position="97"/>
        <end position="134"/>
    </location>
</feature>
<comment type="caution">
    <text evidence="2">The sequence shown here is derived from an EMBL/GenBank/DDBJ whole genome shotgun (WGS) entry which is preliminary data.</text>
</comment>
<sequence>LVERFTLQGAHKPYEPDKRKANNGTCEFRSRDAHIGVISRRSDIESLGYNLILWFYGRHPWANQLKDTEKVLAKKNWAMSNIDDFLKEAFSGKTFVDDEETNDSKASKTASSKSKSNGKKTPSVQQQQVKSNMPISTIVPKGFKNFFGEINQLSHDARPNYGRYKNILQEIARLNPKTAHPNNDSPKRSRASRLINNKKQQHEESIDSKKSNIKNSHINGNSEWPSNTESDDTEIEEEAIDTRIKSPRTTRTQTSKANEKLSPTKRTKQLKNKNKIIPETPQTPKATLIQSKNLRNRKNLFDNGHADGDQLDSINGMKTLNLSRRYSTPLISLAPFD</sequence>
<evidence type="ECO:0000313" key="3">
    <source>
        <dbReference type="Proteomes" id="UP000194236"/>
    </source>
</evidence>
<organism evidence="2 3">
    <name type="scientific">Euroglyphus maynei</name>
    <name type="common">Mayne's house dust mite</name>
    <dbReference type="NCBI Taxonomy" id="6958"/>
    <lineage>
        <taxon>Eukaryota</taxon>
        <taxon>Metazoa</taxon>
        <taxon>Ecdysozoa</taxon>
        <taxon>Arthropoda</taxon>
        <taxon>Chelicerata</taxon>
        <taxon>Arachnida</taxon>
        <taxon>Acari</taxon>
        <taxon>Acariformes</taxon>
        <taxon>Sarcoptiformes</taxon>
        <taxon>Astigmata</taxon>
        <taxon>Psoroptidia</taxon>
        <taxon>Analgoidea</taxon>
        <taxon>Pyroglyphidae</taxon>
        <taxon>Pyroglyphinae</taxon>
        <taxon>Euroglyphus</taxon>
    </lineage>
</organism>
<dbReference type="PANTHER" id="PTHR11909">
    <property type="entry name" value="CASEIN KINASE-RELATED"/>
    <property type="match status" value="1"/>
</dbReference>
<gene>
    <name evidence="2" type="ORF">BLA29_008069</name>
</gene>
<evidence type="ECO:0000313" key="2">
    <source>
        <dbReference type="EMBL" id="OTF73165.1"/>
    </source>
</evidence>
<dbReference type="InterPro" id="IPR011009">
    <property type="entry name" value="Kinase-like_dom_sf"/>
</dbReference>
<feature type="non-terminal residue" evidence="2">
    <location>
        <position position="1"/>
    </location>
</feature>
<feature type="compositionally biased region" description="Low complexity" evidence="1">
    <location>
        <begin position="107"/>
        <end position="121"/>
    </location>
</feature>
<dbReference type="Gene3D" id="1.10.510.10">
    <property type="entry name" value="Transferase(Phosphotransferase) domain 1"/>
    <property type="match status" value="1"/>
</dbReference>
<feature type="compositionally biased region" description="Polar residues" evidence="1">
    <location>
        <begin position="122"/>
        <end position="134"/>
    </location>
</feature>
<dbReference type="OrthoDB" id="2687620at2759"/>
<dbReference type="EMBL" id="MUJZ01052879">
    <property type="protein sequence ID" value="OTF73165.1"/>
    <property type="molecule type" value="Genomic_DNA"/>
</dbReference>